<feature type="domain" description="HTH cro/C1-type" evidence="1">
    <location>
        <begin position="44"/>
        <end position="98"/>
    </location>
</feature>
<accession>A0ABT1ELE8</accession>
<proteinExistence type="predicted"/>
<name>A0ABT1ELE8_9FIRM</name>
<evidence type="ECO:0000313" key="2">
    <source>
        <dbReference type="EMBL" id="MCP1111351.1"/>
    </source>
</evidence>
<keyword evidence="3" id="KW-1185">Reference proteome</keyword>
<gene>
    <name evidence="2" type="ORF">NK118_13935</name>
</gene>
<dbReference type="Proteomes" id="UP001523565">
    <property type="component" value="Unassembled WGS sequence"/>
</dbReference>
<protein>
    <submittedName>
        <fullName evidence="2">Helix-turn-helix domain-containing protein</fullName>
    </submittedName>
</protein>
<dbReference type="Gene3D" id="1.10.260.40">
    <property type="entry name" value="lambda repressor-like DNA-binding domains"/>
    <property type="match status" value="1"/>
</dbReference>
<dbReference type="InterPro" id="IPR010982">
    <property type="entry name" value="Lambda_DNA-bd_dom_sf"/>
</dbReference>
<dbReference type="Pfam" id="PF01381">
    <property type="entry name" value="HTH_3"/>
    <property type="match status" value="1"/>
</dbReference>
<dbReference type="InterPro" id="IPR001387">
    <property type="entry name" value="Cro/C1-type_HTH"/>
</dbReference>
<dbReference type="PROSITE" id="PS50943">
    <property type="entry name" value="HTH_CROC1"/>
    <property type="match status" value="1"/>
</dbReference>
<comment type="caution">
    <text evidence="2">The sequence shown here is derived from an EMBL/GenBank/DDBJ whole genome shotgun (WGS) entry which is preliminary data.</text>
</comment>
<dbReference type="EMBL" id="JAMZFV010000029">
    <property type="protein sequence ID" value="MCP1111351.1"/>
    <property type="molecule type" value="Genomic_DNA"/>
</dbReference>
<reference evidence="2 3" key="1">
    <citation type="journal article" date="2022" name="Genome Biol. Evol.">
        <title>Host diet, physiology and behaviors set the stage for Lachnospiraceae cladogenesis.</title>
        <authorList>
            <person name="Vera-Ponce De Leon A."/>
            <person name="Schneider M."/>
            <person name="Jahnes B.C."/>
            <person name="Sadowski V."/>
            <person name="Camuy-Velez L.A."/>
            <person name="Duan J."/>
            <person name="Sabree Z.L."/>
        </authorList>
    </citation>
    <scope>NUCLEOTIDE SEQUENCE [LARGE SCALE GENOMIC DNA]</scope>
    <source>
        <strain evidence="2 3">PAL227</strain>
    </source>
</reference>
<dbReference type="SMART" id="SM00530">
    <property type="entry name" value="HTH_XRE"/>
    <property type="match status" value="1"/>
</dbReference>
<dbReference type="SUPFAM" id="SSF47413">
    <property type="entry name" value="lambda repressor-like DNA-binding domains"/>
    <property type="match status" value="1"/>
</dbReference>
<organism evidence="2 3">
    <name type="scientific">Ohessyouella blattaphilus</name>
    <dbReference type="NCBI Taxonomy" id="2949333"/>
    <lineage>
        <taxon>Bacteria</taxon>
        <taxon>Bacillati</taxon>
        <taxon>Bacillota</taxon>
        <taxon>Clostridia</taxon>
        <taxon>Lachnospirales</taxon>
        <taxon>Lachnospiraceae</taxon>
        <taxon>Ohessyouella</taxon>
    </lineage>
</organism>
<sequence>MMKDTNRFMTMDVDVEIEKRRNQSKEFRDAWDSSREEYRLIGEMVKLRKTESITQKELAERTGNKQQSLSRIEKRLVSPSLRTFTNILDALGYRISIEKKK</sequence>
<evidence type="ECO:0000259" key="1">
    <source>
        <dbReference type="PROSITE" id="PS50943"/>
    </source>
</evidence>
<dbReference type="RefSeq" id="WP_262070226.1">
    <property type="nucleotide sequence ID" value="NZ_JAMXOC010000029.1"/>
</dbReference>
<evidence type="ECO:0000313" key="3">
    <source>
        <dbReference type="Proteomes" id="UP001523565"/>
    </source>
</evidence>
<dbReference type="CDD" id="cd00093">
    <property type="entry name" value="HTH_XRE"/>
    <property type="match status" value="1"/>
</dbReference>